<dbReference type="EMBL" id="VSWC01000027">
    <property type="protein sequence ID" value="KAA1110732.1"/>
    <property type="molecule type" value="Genomic_DNA"/>
</dbReference>
<organism evidence="3 5">
    <name type="scientific">Puccinia graminis f. sp. tritici</name>
    <dbReference type="NCBI Taxonomy" id="56615"/>
    <lineage>
        <taxon>Eukaryota</taxon>
        <taxon>Fungi</taxon>
        <taxon>Dikarya</taxon>
        <taxon>Basidiomycota</taxon>
        <taxon>Pucciniomycotina</taxon>
        <taxon>Pucciniomycetes</taxon>
        <taxon>Pucciniales</taxon>
        <taxon>Pucciniaceae</taxon>
        <taxon>Puccinia</taxon>
    </lineage>
</organism>
<evidence type="ECO:0000313" key="4">
    <source>
        <dbReference type="EMBL" id="KAA1110732.1"/>
    </source>
</evidence>
<evidence type="ECO:0000313" key="2">
    <source>
        <dbReference type="EMBL" id="KAA1075890.1"/>
    </source>
</evidence>
<accession>A0A5B0NRG8</accession>
<reference evidence="5 6" key="1">
    <citation type="submission" date="2019-05" db="EMBL/GenBank/DDBJ databases">
        <title>Emergence of the Ug99 lineage of the wheat stem rust pathogen through somatic hybridization.</title>
        <authorList>
            <person name="Li F."/>
            <person name="Upadhyaya N.M."/>
            <person name="Sperschneider J."/>
            <person name="Matny O."/>
            <person name="Nguyen-Phuc H."/>
            <person name="Mago R."/>
            <person name="Raley C."/>
            <person name="Miller M.E."/>
            <person name="Silverstein K.A.T."/>
            <person name="Henningsen E."/>
            <person name="Hirsch C.D."/>
            <person name="Visser B."/>
            <person name="Pretorius Z.A."/>
            <person name="Steffenson B.J."/>
            <person name="Schwessinger B."/>
            <person name="Dodds P.N."/>
            <person name="Figueroa M."/>
        </authorList>
    </citation>
    <scope>NUCLEOTIDE SEQUENCE [LARGE SCALE GENOMIC DNA]</scope>
    <source>
        <strain evidence="3">21-0</strain>
        <strain evidence="2 6">Ug99</strain>
    </source>
</reference>
<gene>
    <name evidence="3" type="ORF">PGT21_029380</name>
    <name evidence="4" type="ORF">PGT21_030445</name>
    <name evidence="2" type="ORF">PGTUg99_026175</name>
</gene>
<evidence type="ECO:0000313" key="5">
    <source>
        <dbReference type="Proteomes" id="UP000324748"/>
    </source>
</evidence>
<dbReference type="Proteomes" id="UP000324748">
    <property type="component" value="Unassembled WGS sequence"/>
</dbReference>
<dbReference type="Proteomes" id="UP000325313">
    <property type="component" value="Unassembled WGS sequence"/>
</dbReference>
<feature type="compositionally biased region" description="Basic and acidic residues" evidence="1">
    <location>
        <begin position="14"/>
        <end position="29"/>
    </location>
</feature>
<protein>
    <submittedName>
        <fullName evidence="3">Uncharacterized protein</fullName>
    </submittedName>
</protein>
<keyword evidence="5" id="KW-1185">Reference proteome</keyword>
<evidence type="ECO:0000313" key="6">
    <source>
        <dbReference type="Proteomes" id="UP000325313"/>
    </source>
</evidence>
<dbReference type="EMBL" id="VSWC01000092">
    <property type="protein sequence ID" value="KAA1091242.1"/>
    <property type="molecule type" value="Genomic_DNA"/>
</dbReference>
<sequence length="65" mass="7296">MDCLDYLEHETLRRRCDERKTRNSDKKDGAMSTNPFKPVHGSLNHLSGRGSQEEGKGGQNIIHGS</sequence>
<proteinExistence type="predicted"/>
<evidence type="ECO:0000313" key="3">
    <source>
        <dbReference type="EMBL" id="KAA1091242.1"/>
    </source>
</evidence>
<dbReference type="EMBL" id="VDEP01000471">
    <property type="protein sequence ID" value="KAA1075890.1"/>
    <property type="molecule type" value="Genomic_DNA"/>
</dbReference>
<dbReference type="AlphaFoldDB" id="A0A5B0NRG8"/>
<evidence type="ECO:0000256" key="1">
    <source>
        <dbReference type="SAM" id="MobiDB-lite"/>
    </source>
</evidence>
<comment type="caution">
    <text evidence="3">The sequence shown here is derived from an EMBL/GenBank/DDBJ whole genome shotgun (WGS) entry which is preliminary data.</text>
</comment>
<name>A0A5B0NRG8_PUCGR</name>
<feature type="region of interest" description="Disordered" evidence="1">
    <location>
        <begin position="14"/>
        <end position="65"/>
    </location>
</feature>